<proteinExistence type="predicted"/>
<dbReference type="GO" id="GO:0003677">
    <property type="term" value="F:DNA binding"/>
    <property type="evidence" value="ECO:0007669"/>
    <property type="project" value="InterPro"/>
</dbReference>
<dbReference type="GO" id="GO:0004803">
    <property type="term" value="F:transposase activity"/>
    <property type="evidence" value="ECO:0007669"/>
    <property type="project" value="InterPro"/>
</dbReference>
<accession>A0A3B0Y3B7</accession>
<dbReference type="PANTHER" id="PTHR34322">
    <property type="entry name" value="TRANSPOSASE, Y1_TNP DOMAIN-CONTAINING"/>
    <property type="match status" value="1"/>
</dbReference>
<gene>
    <name evidence="1" type="ORF">MNBD_GAMMA09-2501</name>
</gene>
<name>A0A3B0Y3B7_9ZZZZ</name>
<dbReference type="SUPFAM" id="SSF143422">
    <property type="entry name" value="Transposase IS200-like"/>
    <property type="match status" value="1"/>
</dbReference>
<sequence>MPKPRSAQVSLEATPFYHCTSRCVRRAFLCGFNVDTNKDYEYRRQWLEDKLLDTADVFAVDICSYAIMSNHYHVVLHINKAQAEAWNFDEVIHQWHKLYSGHTLSQRYLRKDKMGKAEMDRLKEMVEEWRDRLMSLSWFMRTINEPIARLANAEDNCTGHFWEARFTSQAILDEAALAANMAYVDLNPIRAKMAETPETSDHTSIKLRIQSLLNTDHPDYREQPKCLYPFVGNPRDDMPEGLPFKLTDYIELVEDTGRQLRLGKRGKIDSSLSPILERLNFEAKNWLYLSQNFESTFKGLVGSVSKLKQACKKLGYVRTICKQSCEQYFP</sequence>
<dbReference type="InterPro" id="IPR036515">
    <property type="entry name" value="Transposase_17_sf"/>
</dbReference>
<organism evidence="1">
    <name type="scientific">hydrothermal vent metagenome</name>
    <dbReference type="NCBI Taxonomy" id="652676"/>
    <lineage>
        <taxon>unclassified sequences</taxon>
        <taxon>metagenomes</taxon>
        <taxon>ecological metagenomes</taxon>
    </lineage>
</organism>
<dbReference type="PANTHER" id="PTHR34322:SF2">
    <property type="entry name" value="TRANSPOSASE IS200-LIKE DOMAIN-CONTAINING PROTEIN"/>
    <property type="match status" value="1"/>
</dbReference>
<evidence type="ECO:0000313" key="1">
    <source>
        <dbReference type="EMBL" id="VAW69852.1"/>
    </source>
</evidence>
<dbReference type="Gene3D" id="3.30.70.1290">
    <property type="entry name" value="Transposase IS200-like"/>
    <property type="match status" value="1"/>
</dbReference>
<dbReference type="EMBL" id="UOFI01000178">
    <property type="protein sequence ID" value="VAW69852.1"/>
    <property type="molecule type" value="Genomic_DNA"/>
</dbReference>
<protein>
    <submittedName>
        <fullName evidence="1">Mobile element protein</fullName>
    </submittedName>
</protein>
<dbReference type="AlphaFoldDB" id="A0A3B0Y3B7"/>
<dbReference type="GO" id="GO:0006313">
    <property type="term" value="P:DNA transposition"/>
    <property type="evidence" value="ECO:0007669"/>
    <property type="project" value="InterPro"/>
</dbReference>
<reference evidence="1" key="1">
    <citation type="submission" date="2018-06" db="EMBL/GenBank/DDBJ databases">
        <authorList>
            <person name="Zhirakovskaya E."/>
        </authorList>
    </citation>
    <scope>NUCLEOTIDE SEQUENCE</scope>
</reference>